<evidence type="ECO:0000313" key="2">
    <source>
        <dbReference type="Proteomes" id="UP001267003"/>
    </source>
</evidence>
<comment type="caution">
    <text evidence="1">The sequence shown here is derived from an EMBL/GenBank/DDBJ whole genome shotgun (WGS) entry which is preliminary data.</text>
</comment>
<gene>
    <name evidence="1" type="ORF">RI536_01795</name>
</gene>
<sequence length="96" mass="10649">MAIQLVTDQLSNVLDDTLRSQLVGNFKAIEKALNDLDGAQARLNSDQDKINQDLKNIKDDNKIRDANVQAIVNILTKYDVPIQIVNGKAVETEEGE</sequence>
<evidence type="ECO:0000313" key="1">
    <source>
        <dbReference type="EMBL" id="MDT6988839.1"/>
    </source>
</evidence>
<protein>
    <submittedName>
        <fullName evidence="1">Uncharacterized protein</fullName>
    </submittedName>
</protein>
<dbReference type="EMBL" id="JAVLAQ010000001">
    <property type="protein sequence ID" value="MDT6988839.1"/>
    <property type="molecule type" value="Genomic_DNA"/>
</dbReference>
<organism evidence="1 2">
    <name type="scientific">Lactiplantibacillus pentosus</name>
    <name type="common">Lactobacillus pentosus</name>
    <dbReference type="NCBI Taxonomy" id="1589"/>
    <lineage>
        <taxon>Bacteria</taxon>
        <taxon>Bacillati</taxon>
        <taxon>Bacillota</taxon>
        <taxon>Bacilli</taxon>
        <taxon>Lactobacillales</taxon>
        <taxon>Lactobacillaceae</taxon>
        <taxon>Lactiplantibacillus</taxon>
    </lineage>
</organism>
<dbReference type="RefSeq" id="WP_209042062.1">
    <property type="nucleotide sequence ID" value="NZ_JAGHKR010000010.1"/>
</dbReference>
<name>A0AAW8VS42_LACPE</name>
<dbReference type="AlphaFoldDB" id="A0AAW8VS42"/>
<reference evidence="1" key="1">
    <citation type="submission" date="2023-08" db="EMBL/GenBank/DDBJ databases">
        <authorList>
            <person name="Page C.A."/>
            <person name="Perez-Diaz I.M."/>
        </authorList>
    </citation>
    <scope>NUCLEOTIDE SEQUENCE</scope>
    <source>
        <strain evidence="1">7.8.46</strain>
    </source>
</reference>
<dbReference type="Proteomes" id="UP001267003">
    <property type="component" value="Unassembled WGS sequence"/>
</dbReference>
<accession>A0AAW8VS42</accession>
<proteinExistence type="predicted"/>